<accession>A0AC35FQ88</accession>
<protein>
    <submittedName>
        <fullName evidence="2">Uncharacterized protein</fullName>
    </submittedName>
</protein>
<evidence type="ECO:0000313" key="2">
    <source>
        <dbReference type="WBParaSite" id="PS1159_v2.g19755.t1"/>
    </source>
</evidence>
<name>A0AC35FQ88_9BILA</name>
<evidence type="ECO:0000313" key="1">
    <source>
        <dbReference type="Proteomes" id="UP000887580"/>
    </source>
</evidence>
<organism evidence="1 2">
    <name type="scientific">Panagrolaimus sp. PS1159</name>
    <dbReference type="NCBI Taxonomy" id="55785"/>
    <lineage>
        <taxon>Eukaryota</taxon>
        <taxon>Metazoa</taxon>
        <taxon>Ecdysozoa</taxon>
        <taxon>Nematoda</taxon>
        <taxon>Chromadorea</taxon>
        <taxon>Rhabditida</taxon>
        <taxon>Tylenchina</taxon>
        <taxon>Panagrolaimomorpha</taxon>
        <taxon>Panagrolaimoidea</taxon>
        <taxon>Panagrolaimidae</taxon>
        <taxon>Panagrolaimus</taxon>
    </lineage>
</organism>
<proteinExistence type="predicted"/>
<dbReference type="WBParaSite" id="PS1159_v2.g19755.t1">
    <property type="protein sequence ID" value="PS1159_v2.g19755.t1"/>
    <property type="gene ID" value="PS1159_v2.g19755"/>
</dbReference>
<sequence>MKYFIYFTLFSCFILAVAYGNSCNCDTDTPPTSDHNCQEQANTNKCGEPFMKGFCCKSCSPECTLKKTPSAGCSSCETDVPPTSDHICSQQASSDKCGEPFMKGFCCKSCCGKTAA</sequence>
<dbReference type="Proteomes" id="UP000887580">
    <property type="component" value="Unplaced"/>
</dbReference>
<reference evidence="2" key="1">
    <citation type="submission" date="2022-11" db="UniProtKB">
        <authorList>
            <consortium name="WormBaseParasite"/>
        </authorList>
    </citation>
    <scope>IDENTIFICATION</scope>
</reference>